<reference evidence="1 2" key="1">
    <citation type="journal article" date="2019" name="Sci. Rep.">
        <title>Orb-weaving spider Araneus ventricosus genome elucidates the spidroin gene catalogue.</title>
        <authorList>
            <person name="Kono N."/>
            <person name="Nakamura H."/>
            <person name="Ohtoshi R."/>
            <person name="Moran D.A.P."/>
            <person name="Shinohara A."/>
            <person name="Yoshida Y."/>
            <person name="Fujiwara M."/>
            <person name="Mori M."/>
            <person name="Tomita M."/>
            <person name="Arakawa K."/>
        </authorList>
    </citation>
    <scope>NUCLEOTIDE SEQUENCE [LARGE SCALE GENOMIC DNA]</scope>
</reference>
<comment type="caution">
    <text evidence="1">The sequence shown here is derived from an EMBL/GenBank/DDBJ whole genome shotgun (WGS) entry which is preliminary data.</text>
</comment>
<dbReference type="Pfam" id="PF14968">
    <property type="entry name" value="CCDC84"/>
    <property type="match status" value="1"/>
</dbReference>
<protein>
    <recommendedName>
        <fullName evidence="3">Coiled-coil domain-containing protein 84</fullName>
    </recommendedName>
</protein>
<evidence type="ECO:0000313" key="2">
    <source>
        <dbReference type="Proteomes" id="UP000499080"/>
    </source>
</evidence>
<proteinExistence type="predicted"/>
<organism evidence="1 2">
    <name type="scientific">Araneus ventricosus</name>
    <name type="common">Orbweaver spider</name>
    <name type="synonym">Epeira ventricosa</name>
    <dbReference type="NCBI Taxonomy" id="182803"/>
    <lineage>
        <taxon>Eukaryota</taxon>
        <taxon>Metazoa</taxon>
        <taxon>Ecdysozoa</taxon>
        <taxon>Arthropoda</taxon>
        <taxon>Chelicerata</taxon>
        <taxon>Arachnida</taxon>
        <taxon>Araneae</taxon>
        <taxon>Araneomorphae</taxon>
        <taxon>Entelegynae</taxon>
        <taxon>Araneoidea</taxon>
        <taxon>Araneidae</taxon>
        <taxon>Araneus</taxon>
    </lineage>
</organism>
<sequence>MMESLLKKSYGYTKKKASERVSLEALEDKPSANCNICRNFSNIFDRSHRLSTSHQNKLTERFRIIRSKMKMIRYDSIAVHDAEWGSEEDLWCYFCDKSVKKNQIYEGCTIEYLGYLTHLTDSQHIEAVKSYLKYHGRKEKFELFCKTKADLEKFLGKIPEVKNKYLAKMNFIHEKDVAHIKEVEAERQLLVSEAIQVPITINRNEASTSGNEGSSQQASTLPQNISRKRNANINPKPKMCPWLVESEKECNDQQVPKKPVIGPTIDTLKKHVADQKKKLLPMKRLGANFQRKQVYSSHWLPSFSGVWNKGRHRQMKSNGKHTR</sequence>
<name>A0A4Y2A675_ARAVE</name>
<keyword evidence="2" id="KW-1185">Reference proteome</keyword>
<dbReference type="PANTHER" id="PTHR31198">
    <property type="entry name" value="COILED-COIL DOMAIN-CONTAINING PROTEIN 84"/>
    <property type="match status" value="1"/>
</dbReference>
<evidence type="ECO:0000313" key="1">
    <source>
        <dbReference type="EMBL" id="GBL74424.1"/>
    </source>
</evidence>
<accession>A0A4Y2A675</accession>
<gene>
    <name evidence="1" type="ORF">AVEN_235379_1</name>
</gene>
<dbReference type="Proteomes" id="UP000499080">
    <property type="component" value="Unassembled WGS sequence"/>
</dbReference>
<dbReference type="AlphaFoldDB" id="A0A4Y2A675"/>
<dbReference type="InterPro" id="IPR028015">
    <property type="entry name" value="CCDC84-like"/>
</dbReference>
<evidence type="ECO:0008006" key="3">
    <source>
        <dbReference type="Google" id="ProtNLM"/>
    </source>
</evidence>
<dbReference type="PANTHER" id="PTHR31198:SF1">
    <property type="entry name" value="CENTROSOMAL AT-AC SPLICING FACTOR"/>
    <property type="match status" value="1"/>
</dbReference>
<dbReference type="EMBL" id="BGPR01000005">
    <property type="protein sequence ID" value="GBL74424.1"/>
    <property type="molecule type" value="Genomic_DNA"/>
</dbReference>